<comment type="similarity">
    <text evidence="3 11">Belongs to the PrsA family.</text>
</comment>
<protein>
    <recommendedName>
        <fullName evidence="11">Foldase protein PrsA</fullName>
        <ecNumber evidence="11">5.2.1.8</ecNumber>
    </recommendedName>
</protein>
<organism evidence="14 15">
    <name type="scientific">Listeria fleischmannii 1991</name>
    <dbReference type="NCBI Taxonomy" id="1430899"/>
    <lineage>
        <taxon>Bacteria</taxon>
        <taxon>Bacillati</taxon>
        <taxon>Bacillota</taxon>
        <taxon>Bacilli</taxon>
        <taxon>Bacillales</taxon>
        <taxon>Listeriaceae</taxon>
        <taxon>Listeria</taxon>
    </lineage>
</organism>
<dbReference type="EC" id="5.2.1.8" evidence="11"/>
<dbReference type="SUPFAM" id="SSF109998">
    <property type="entry name" value="Triger factor/SurA peptide-binding domain-like"/>
    <property type="match status" value="1"/>
</dbReference>
<evidence type="ECO:0000256" key="5">
    <source>
        <dbReference type="ARBA" id="ARBA00022729"/>
    </source>
</evidence>
<feature type="domain" description="PpiC" evidence="13">
    <location>
        <begin position="134"/>
        <end position="225"/>
    </location>
</feature>
<dbReference type="Proteomes" id="UP000052258">
    <property type="component" value="Unassembled WGS sequence"/>
</dbReference>
<feature type="signal peptide" evidence="12">
    <location>
        <begin position="1"/>
        <end position="25"/>
    </location>
</feature>
<dbReference type="HAMAP" id="MF_01145">
    <property type="entry name" value="Foldase_PrsA"/>
    <property type="match status" value="1"/>
</dbReference>
<dbReference type="Gene3D" id="3.10.50.40">
    <property type="match status" value="1"/>
</dbReference>
<keyword evidence="15" id="KW-1185">Reference proteome</keyword>
<sequence>MKLKQTIIVLAAATTLILGGCSSSAVVETDAGNVTQDELYKAMKTSYGDEVVQKLTFEKVLADKYSVSTKEINAEYKKYEEQYGDSFSSTLKQNNLTEKSFKDNIKYNLLVQKATKANIKVTDKKLKEYYKTWEPNITVSHILVEDEATAKEVKAKLDKGAKFADLAKEYSTDTTTAENGGLLDAFGPGEMDEAFEKAAYALKKKGDISAPVKSSYGYHIIQLENKTEKTSFEKDKSKVKKAYIDSQMTSENMTKALKKEYKAAGIKIKDSDLKNAFADYTGSSSSSNSAE</sequence>
<evidence type="ECO:0000256" key="11">
    <source>
        <dbReference type="HAMAP-Rule" id="MF_01145"/>
    </source>
</evidence>
<reference evidence="14 15" key="1">
    <citation type="journal article" date="2015" name="Genome Biol. Evol.">
        <title>Comparative Genomics of Listeria Sensu Lato: Genus-Wide Differences in Evolutionary Dynamics and the Progressive Gain of Complex, Potentially Pathogenicity-Related Traits through Lateral Gene Transfer.</title>
        <authorList>
            <person name="Chiara M."/>
            <person name="Caruso M."/>
            <person name="D'Erchia A.M."/>
            <person name="Manzari C."/>
            <person name="Fraccalvieri R."/>
            <person name="Goffredo E."/>
            <person name="Latorre L."/>
            <person name="Miccolupo A."/>
            <person name="Padalino I."/>
            <person name="Santagada G."/>
            <person name="Chiocco D."/>
            <person name="Pesole G."/>
            <person name="Horner D.S."/>
            <person name="Parisi A."/>
        </authorList>
    </citation>
    <scope>NUCLEOTIDE SEQUENCE [LARGE SCALE GENOMIC DNA]</scope>
    <source>
        <strain evidence="14 15">1991</strain>
    </source>
</reference>
<dbReference type="InterPro" id="IPR000297">
    <property type="entry name" value="PPIase_PpiC"/>
</dbReference>
<dbReference type="GO" id="GO:0005886">
    <property type="term" value="C:plasma membrane"/>
    <property type="evidence" value="ECO:0007669"/>
    <property type="project" value="UniProtKB-SubCell"/>
</dbReference>
<dbReference type="GO" id="GO:0003755">
    <property type="term" value="F:peptidyl-prolyl cis-trans isomerase activity"/>
    <property type="evidence" value="ECO:0007669"/>
    <property type="project" value="UniProtKB-UniRule"/>
</dbReference>
<evidence type="ECO:0000256" key="3">
    <source>
        <dbReference type="ARBA" id="ARBA00006071"/>
    </source>
</evidence>
<dbReference type="InterPro" id="IPR046357">
    <property type="entry name" value="PPIase_dom_sf"/>
</dbReference>
<evidence type="ECO:0000256" key="4">
    <source>
        <dbReference type="ARBA" id="ARBA00022475"/>
    </source>
</evidence>
<name>A0A0J8GHJ7_9LIST</name>
<dbReference type="InterPro" id="IPR027304">
    <property type="entry name" value="Trigger_fact/SurA_dom_sf"/>
</dbReference>
<evidence type="ECO:0000313" key="15">
    <source>
        <dbReference type="Proteomes" id="UP000052258"/>
    </source>
</evidence>
<dbReference type="PANTHER" id="PTHR47245">
    <property type="entry name" value="PEPTIDYLPROLYL ISOMERASE"/>
    <property type="match status" value="1"/>
</dbReference>
<keyword evidence="10 11" id="KW-0449">Lipoprotein</keyword>
<evidence type="ECO:0000256" key="12">
    <source>
        <dbReference type="SAM" id="SignalP"/>
    </source>
</evidence>
<dbReference type="PATRIC" id="fig|1430899.3.peg.616"/>
<comment type="subcellular location">
    <subcellularLocation>
        <location evidence="2 11">Cell membrane</location>
        <topology evidence="2 11">Lipid-anchor</topology>
    </subcellularLocation>
</comment>
<evidence type="ECO:0000256" key="1">
    <source>
        <dbReference type="ARBA" id="ARBA00000971"/>
    </source>
</evidence>
<evidence type="ECO:0000256" key="8">
    <source>
        <dbReference type="ARBA" id="ARBA00023139"/>
    </source>
</evidence>
<dbReference type="EMBL" id="AZHO01000007">
    <property type="protein sequence ID" value="KMT60464.1"/>
    <property type="molecule type" value="Genomic_DNA"/>
</dbReference>
<keyword evidence="6 11" id="KW-0697">Rotamase</keyword>
<dbReference type="Pfam" id="PF00639">
    <property type="entry name" value="Rotamase"/>
    <property type="match status" value="1"/>
</dbReference>
<evidence type="ECO:0000256" key="6">
    <source>
        <dbReference type="ARBA" id="ARBA00023110"/>
    </source>
</evidence>
<keyword evidence="9 11" id="KW-0413">Isomerase</keyword>
<evidence type="ECO:0000256" key="10">
    <source>
        <dbReference type="ARBA" id="ARBA00023288"/>
    </source>
</evidence>
<gene>
    <name evidence="11" type="primary">prsA</name>
    <name evidence="14" type="ORF">X560_0592</name>
</gene>
<dbReference type="RefSeq" id="WP_059139901.1">
    <property type="nucleotide sequence ID" value="NZ_KQ130610.1"/>
</dbReference>
<proteinExistence type="inferred from homology"/>
<dbReference type="AlphaFoldDB" id="A0A0J8GHJ7"/>
<evidence type="ECO:0000313" key="14">
    <source>
        <dbReference type="EMBL" id="KMT60464.1"/>
    </source>
</evidence>
<dbReference type="InterPro" id="IPR050245">
    <property type="entry name" value="PrsA_foldase"/>
</dbReference>
<comment type="caution">
    <text evidence="14">The sequence shown here is derived from an EMBL/GenBank/DDBJ whole genome shotgun (WGS) entry which is preliminary data.</text>
</comment>
<dbReference type="SUPFAM" id="SSF54534">
    <property type="entry name" value="FKBP-like"/>
    <property type="match status" value="1"/>
</dbReference>
<keyword evidence="5 11" id="KW-0732">Signal</keyword>
<dbReference type="PROSITE" id="PS51257">
    <property type="entry name" value="PROKAR_LIPOPROTEIN"/>
    <property type="match status" value="1"/>
</dbReference>
<evidence type="ECO:0000259" key="13">
    <source>
        <dbReference type="PROSITE" id="PS50198"/>
    </source>
</evidence>
<dbReference type="InterPro" id="IPR023059">
    <property type="entry name" value="Foldase_PrsA"/>
</dbReference>
<dbReference type="GO" id="GO:0006457">
    <property type="term" value="P:protein folding"/>
    <property type="evidence" value="ECO:0007669"/>
    <property type="project" value="UniProtKB-UniRule"/>
</dbReference>
<comment type="catalytic activity">
    <reaction evidence="1 11">
        <text>[protein]-peptidylproline (omega=180) = [protein]-peptidylproline (omega=0)</text>
        <dbReference type="Rhea" id="RHEA:16237"/>
        <dbReference type="Rhea" id="RHEA-COMP:10747"/>
        <dbReference type="Rhea" id="RHEA-COMP:10748"/>
        <dbReference type="ChEBI" id="CHEBI:83833"/>
        <dbReference type="ChEBI" id="CHEBI:83834"/>
        <dbReference type="EC" id="5.2.1.8"/>
    </reaction>
</comment>
<comment type="function">
    <text evidence="11">Plays a major role in protein secretion by helping the post-translocational extracellular folding of several secreted proteins.</text>
</comment>
<accession>A0A0J8GHJ7</accession>
<evidence type="ECO:0000256" key="2">
    <source>
        <dbReference type="ARBA" id="ARBA00004193"/>
    </source>
</evidence>
<keyword evidence="8 11" id="KW-0564">Palmitate</keyword>
<dbReference type="OrthoDB" id="14196at2"/>
<evidence type="ECO:0000256" key="9">
    <source>
        <dbReference type="ARBA" id="ARBA00023235"/>
    </source>
</evidence>
<keyword evidence="4 11" id="KW-1003">Cell membrane</keyword>
<keyword evidence="7 11" id="KW-0472">Membrane</keyword>
<feature type="chain" id="PRO_5008842026" description="Foldase protein PrsA" evidence="12">
    <location>
        <begin position="26"/>
        <end position="291"/>
    </location>
</feature>
<dbReference type="PROSITE" id="PS50198">
    <property type="entry name" value="PPIC_PPIASE_2"/>
    <property type="match status" value="1"/>
</dbReference>
<evidence type="ECO:0000256" key="7">
    <source>
        <dbReference type="ARBA" id="ARBA00023136"/>
    </source>
</evidence>
<dbReference type="PANTHER" id="PTHR47245:SF1">
    <property type="entry name" value="FOLDASE PROTEIN PRSA"/>
    <property type="match status" value="1"/>
</dbReference>